<feature type="region of interest" description="Disordered" evidence="3">
    <location>
        <begin position="1"/>
        <end position="51"/>
    </location>
</feature>
<gene>
    <name evidence="5" type="ORF">AK812_SmicGene11761</name>
</gene>
<accession>A0A1Q9EC66</accession>
<evidence type="ECO:0000256" key="2">
    <source>
        <dbReference type="SAM" id="Coils"/>
    </source>
</evidence>
<dbReference type="InterPro" id="IPR001878">
    <property type="entry name" value="Znf_CCHC"/>
</dbReference>
<feature type="region of interest" description="Disordered" evidence="3">
    <location>
        <begin position="824"/>
        <end position="868"/>
    </location>
</feature>
<reference evidence="5 6" key="1">
    <citation type="submission" date="2016-02" db="EMBL/GenBank/DDBJ databases">
        <title>Genome analysis of coral dinoflagellate symbionts highlights evolutionary adaptations to a symbiotic lifestyle.</title>
        <authorList>
            <person name="Aranda M."/>
            <person name="Li Y."/>
            <person name="Liew Y.J."/>
            <person name="Baumgarten S."/>
            <person name="Simakov O."/>
            <person name="Wilson M."/>
            <person name="Piel J."/>
            <person name="Ashoor H."/>
            <person name="Bougouffa S."/>
            <person name="Bajic V.B."/>
            <person name="Ryu T."/>
            <person name="Ravasi T."/>
            <person name="Bayer T."/>
            <person name="Micklem G."/>
            <person name="Kim H."/>
            <person name="Bhak J."/>
            <person name="Lajeunesse T.C."/>
            <person name="Voolstra C.R."/>
        </authorList>
    </citation>
    <scope>NUCLEOTIDE SEQUENCE [LARGE SCALE GENOMIC DNA]</scope>
    <source>
        <strain evidence="5 6">CCMP2467</strain>
    </source>
</reference>
<proteinExistence type="predicted"/>
<dbReference type="EMBL" id="LSRX01000195">
    <property type="protein sequence ID" value="OLQ05030.1"/>
    <property type="molecule type" value="Genomic_DNA"/>
</dbReference>
<evidence type="ECO:0000259" key="4">
    <source>
        <dbReference type="PROSITE" id="PS50158"/>
    </source>
</evidence>
<feature type="domain" description="CCHC-type" evidence="4">
    <location>
        <begin position="400"/>
        <end position="416"/>
    </location>
</feature>
<dbReference type="GO" id="GO:0008270">
    <property type="term" value="F:zinc ion binding"/>
    <property type="evidence" value="ECO:0007669"/>
    <property type="project" value="UniProtKB-KW"/>
</dbReference>
<evidence type="ECO:0000313" key="5">
    <source>
        <dbReference type="EMBL" id="OLQ05030.1"/>
    </source>
</evidence>
<dbReference type="OrthoDB" id="446306at2759"/>
<dbReference type="Pfam" id="PF00098">
    <property type="entry name" value="zf-CCHC"/>
    <property type="match status" value="1"/>
</dbReference>
<dbReference type="SUPFAM" id="SSF57756">
    <property type="entry name" value="Retrovirus zinc finger-like domains"/>
    <property type="match status" value="1"/>
</dbReference>
<dbReference type="SMART" id="SM00343">
    <property type="entry name" value="ZnF_C2HC"/>
    <property type="match status" value="1"/>
</dbReference>
<dbReference type="GO" id="GO:0003676">
    <property type="term" value="F:nucleic acid binding"/>
    <property type="evidence" value="ECO:0007669"/>
    <property type="project" value="InterPro"/>
</dbReference>
<protein>
    <recommendedName>
        <fullName evidence="4">CCHC-type domain-containing protein</fullName>
    </recommendedName>
</protein>
<feature type="compositionally biased region" description="Basic and acidic residues" evidence="3">
    <location>
        <begin position="828"/>
        <end position="842"/>
    </location>
</feature>
<feature type="coiled-coil region" evidence="2">
    <location>
        <begin position="704"/>
        <end position="731"/>
    </location>
</feature>
<evidence type="ECO:0000256" key="3">
    <source>
        <dbReference type="SAM" id="MobiDB-lite"/>
    </source>
</evidence>
<dbReference type="AlphaFoldDB" id="A0A1Q9EC66"/>
<keyword evidence="2" id="KW-0175">Coiled coil</keyword>
<feature type="compositionally biased region" description="Basic residues" evidence="3">
    <location>
        <begin position="324"/>
        <end position="338"/>
    </location>
</feature>
<dbReference type="InterPro" id="IPR036875">
    <property type="entry name" value="Znf_CCHC_sf"/>
</dbReference>
<evidence type="ECO:0000313" key="6">
    <source>
        <dbReference type="Proteomes" id="UP000186817"/>
    </source>
</evidence>
<name>A0A1Q9EC66_SYMMI</name>
<feature type="compositionally biased region" description="Polar residues" evidence="3">
    <location>
        <begin position="854"/>
        <end position="863"/>
    </location>
</feature>
<keyword evidence="1" id="KW-0862">Zinc</keyword>
<comment type="caution">
    <text evidence="5">The sequence shown here is derived from an EMBL/GenBank/DDBJ whole genome shotgun (WGS) entry which is preliminary data.</text>
</comment>
<organism evidence="5 6">
    <name type="scientific">Symbiodinium microadriaticum</name>
    <name type="common">Dinoflagellate</name>
    <name type="synonym">Zooxanthella microadriatica</name>
    <dbReference type="NCBI Taxonomy" id="2951"/>
    <lineage>
        <taxon>Eukaryota</taxon>
        <taxon>Sar</taxon>
        <taxon>Alveolata</taxon>
        <taxon>Dinophyceae</taxon>
        <taxon>Suessiales</taxon>
        <taxon>Symbiodiniaceae</taxon>
        <taxon>Symbiodinium</taxon>
    </lineage>
</organism>
<dbReference type="PROSITE" id="PS50158">
    <property type="entry name" value="ZF_CCHC"/>
    <property type="match status" value="1"/>
</dbReference>
<keyword evidence="6" id="KW-1185">Reference proteome</keyword>
<dbReference type="Gene3D" id="4.10.60.10">
    <property type="entry name" value="Zinc finger, CCHC-type"/>
    <property type="match status" value="1"/>
</dbReference>
<dbReference type="Proteomes" id="UP000186817">
    <property type="component" value="Unassembled WGS sequence"/>
</dbReference>
<feature type="region of interest" description="Disordered" evidence="3">
    <location>
        <begin position="412"/>
        <end position="439"/>
    </location>
</feature>
<sequence>MATGTAPTEDPSAGPRTATPVASPIRRRSPGTPPPYGDGLDGSTGPAGAAGARKFVDYKMESAPSWDGERPEQMCREYARNLRLWLIEAEERLPPQLIGKRIIDSIPYGSRLSALVGHLSVEEITAADGYKQVIQCIEEAHEYLKVAKLEQAFSAAIFGGRRKAGQTITGFLATKRASFSELKKQGLDLLGTEAGQHLLGHLVMRQGGFSTDEQQRIRVLTDGSIDFRKVEPAIRKIFGDAVDDPPGQHGPRHRIYWGAEDDEFEGDYDDYGHPLDLLEEDETGEVFMCLDAPLPSVMDEDQAVQYTGELLSYIYGETADRWQRKGKGKGKAKGKGKGKGKDKGAKKGFGVYGSGAPMSYPEHRRALQTARMDRGFSRPPSFPSTGRPRTSLQDIKARTRCHQCKQLGHWSRECPQRQSTRPRSPSLPPQGPGSAPRVSANHFFLSEPEQFEGDSRGVCFSSSCEGHQVFTGFVEMDKALECEIVSPCELEKLESTGARSDVEEYMPEVFLNYTFATCHEPGGCALIDTAAQHGLIGEKTLEAHDRFLQDNFRLRIQVTDEVGGTVKGVCGSEQITKVAYIPIGVGGKPGVLRVQVVPGVIPCLVPAYLLTDAGAVIDMPGSQVYYTHVSAVQSMTRRSSGHMEVSLCEFGTNWMIPASYGFVKSEIWGDPFVPTKHSLAVFDGAGKVCFALEQIIYQPQLRRVRKLAAKREALEAKALQLRREEQHILAEAPAELPPRRDRLAAEEHMEQRRPRVEHRGRSKFLSPVLRNSASCPHPDTTHGANADWCWTKCTRCSMIEQIPKMPLSQMATWNNVLIFQAPDYQTPGEKKKEQAEKREARRNPGSVVPGQPRTPGTSSTMPPANSMDVPRLPVKLEIGTPMSVRSHQSVDSEMEEMSEAAQDEWHLWRRDAGNAPPVDPPSLMQGCPHCHCGGLHLMLCPEEDRVIWRCSGGLPGCPFLWPEYNNRVVIATGVKLCVSCHRGVVKKILHQGREAYLCPLCKDLTLLSEWQEVFTKLRDSGGYNPVLTHDRA</sequence>
<keyword evidence="1" id="KW-0863">Zinc-finger</keyword>
<feature type="region of interest" description="Disordered" evidence="3">
    <location>
        <begin position="323"/>
        <end position="350"/>
    </location>
</feature>
<evidence type="ECO:0000256" key="1">
    <source>
        <dbReference type="PROSITE-ProRule" id="PRU00047"/>
    </source>
</evidence>
<keyword evidence="1" id="KW-0479">Metal-binding</keyword>